<proteinExistence type="predicted"/>
<reference evidence="3" key="1">
    <citation type="submission" date="2022-11" db="UniProtKB">
        <authorList>
            <consortium name="WormBaseParasite"/>
        </authorList>
    </citation>
    <scope>IDENTIFICATION</scope>
</reference>
<dbReference type="PANTHER" id="PTHR47027">
    <property type="entry name" value="REVERSE TRANSCRIPTASE DOMAIN-CONTAINING PROTEIN"/>
    <property type="match status" value="1"/>
</dbReference>
<evidence type="ECO:0000313" key="2">
    <source>
        <dbReference type="Proteomes" id="UP000887566"/>
    </source>
</evidence>
<dbReference type="PANTHER" id="PTHR47027:SF29">
    <property type="entry name" value="C2H2-TYPE DOMAIN-CONTAINING PROTEIN"/>
    <property type="match status" value="1"/>
</dbReference>
<dbReference type="SUPFAM" id="SSF56672">
    <property type="entry name" value="DNA/RNA polymerases"/>
    <property type="match status" value="1"/>
</dbReference>
<name>A0A914WBJ4_9BILA</name>
<dbReference type="Proteomes" id="UP000887566">
    <property type="component" value="Unplaced"/>
</dbReference>
<dbReference type="InterPro" id="IPR000477">
    <property type="entry name" value="RT_dom"/>
</dbReference>
<dbReference type="AlphaFoldDB" id="A0A914WBJ4"/>
<feature type="domain" description="Reverse transcriptase" evidence="1">
    <location>
        <begin position="151"/>
        <end position="417"/>
    </location>
</feature>
<evidence type="ECO:0000259" key="1">
    <source>
        <dbReference type="PROSITE" id="PS50878"/>
    </source>
</evidence>
<dbReference type="Gene3D" id="3.30.70.270">
    <property type="match status" value="1"/>
</dbReference>
<dbReference type="CDD" id="cd01650">
    <property type="entry name" value="RT_nLTR_like"/>
    <property type="match status" value="1"/>
</dbReference>
<accession>A0A914WBJ4</accession>
<keyword evidence="2" id="KW-1185">Reference proteome</keyword>
<dbReference type="Pfam" id="PF00078">
    <property type="entry name" value="RVT_1"/>
    <property type="match status" value="1"/>
</dbReference>
<dbReference type="PROSITE" id="PS50878">
    <property type="entry name" value="RT_POL"/>
    <property type="match status" value="1"/>
</dbReference>
<protein>
    <submittedName>
        <fullName evidence="3">Reverse transcriptase domain-containing protein</fullName>
    </submittedName>
</protein>
<organism evidence="2 3">
    <name type="scientific">Plectus sambesii</name>
    <dbReference type="NCBI Taxonomy" id="2011161"/>
    <lineage>
        <taxon>Eukaryota</taxon>
        <taxon>Metazoa</taxon>
        <taxon>Ecdysozoa</taxon>
        <taxon>Nematoda</taxon>
        <taxon>Chromadorea</taxon>
        <taxon>Plectida</taxon>
        <taxon>Plectina</taxon>
        <taxon>Plectoidea</taxon>
        <taxon>Plectidae</taxon>
        <taxon>Plectus</taxon>
    </lineage>
</organism>
<dbReference type="InterPro" id="IPR043128">
    <property type="entry name" value="Rev_trsase/Diguanyl_cyclase"/>
</dbReference>
<sequence length="598" mass="68550">MRIEYVELCKTIRKKVKEDCRKHHIRIIEQAVQDGRLRRTRSELADGRRQIAALKQADGNVAGTTPDILHVVKQFYEDLYRKVTSSTDASASHPENDEEEDSVPPILPAEVRHALHASKTGTAPGADGVTVDALRTGADSLAAILVRLFNLCLHQRTIPAGFADARTILLYKKGDAEDIKNYRPISLLSTIYKTFTRILTERIRATLDAAETDEQAGFRRTFSTIDHIHVVNELVQKVTEYRLPLYMAFVDYEKAFDSVENCYVWRALKRQQVPVPIISVLKKIYDEAKSTFCVCDTSVEVDIQRGVRQGDAISPRLFNACLRDVIRSLNWDSKGINVNGRFLSHLIFADDIVIFSHSPKQLQRRIDELVAASSTVGLKVNVKKTKTMTNFPGTASLSISGEPIEEVNEFVYLGQLVSFPRDHYTEIKRRVQAGWNAYRKYKHFLTAPTIAMKLKRRLYNMVIVPTMLYGAETWALTKQAETRLATTQRRMERRMIGVRLLDHRSNEWLRGVTKVVDIVKAARRRKWQWARKVATMSGDRWAKRITEWRPPSARGRGRPRRRWRDIICKIAGVNWMLMAHDVSSWNTLGEAYLRNDCD</sequence>
<evidence type="ECO:0000313" key="3">
    <source>
        <dbReference type="WBParaSite" id="PSAMB.scaffold3776size16937.g22555.t1"/>
    </source>
</evidence>
<dbReference type="InterPro" id="IPR043502">
    <property type="entry name" value="DNA/RNA_pol_sf"/>
</dbReference>
<dbReference type="WBParaSite" id="PSAMB.scaffold3776size16937.g22555.t1">
    <property type="protein sequence ID" value="PSAMB.scaffold3776size16937.g22555.t1"/>
    <property type="gene ID" value="PSAMB.scaffold3776size16937.g22555"/>
</dbReference>